<sequence>MQSIKPGRKMMKMRKALAVFFPALLAVACIGAAAFFGLRIYDTCRQDAESERAYGEMSQYVAPCKKEPGEAAVPETPSPGGGLQEDAPRILDIDFAALKEASPDLVGWLYCPDTAVSYPLVQGQDNSYYLSHLADGSENRNGCLFMDCENRRDLSDENTLIYGHHMASGKMFASLVFYAGQEYYEAHPVVYLVTEEKDYRLELFAGYTAAVDSDAYTLRFASKEDFAAWLVRIKGRSDFSSDVQVGEGDHIVTLSTCAYSFENARYVVHGKLTEN</sequence>
<organism evidence="1 2">
    <name type="scientific">Hominisplanchenecus murintestinalis</name>
    <dbReference type="NCBI Taxonomy" id="2941517"/>
    <lineage>
        <taxon>Bacteria</taxon>
        <taxon>Bacillati</taxon>
        <taxon>Bacillota</taxon>
        <taxon>Clostridia</taxon>
        <taxon>Lachnospirales</taxon>
        <taxon>Lachnospiraceae</taxon>
        <taxon>Hominisplanchenecus</taxon>
    </lineage>
</organism>
<dbReference type="EC" id="3.4.22.71" evidence="1"/>
<gene>
    <name evidence="1" type="primary">srtB</name>
    <name evidence="1" type="ORF">E5357_12225</name>
</gene>
<dbReference type="EMBL" id="SRZB01000029">
    <property type="protein sequence ID" value="TGX97594.1"/>
    <property type="molecule type" value="Genomic_DNA"/>
</dbReference>
<keyword evidence="1" id="KW-0378">Hydrolase</keyword>
<evidence type="ECO:0000313" key="1">
    <source>
        <dbReference type="EMBL" id="TGX97594.1"/>
    </source>
</evidence>
<dbReference type="Proteomes" id="UP000307720">
    <property type="component" value="Unassembled WGS sequence"/>
</dbReference>
<evidence type="ECO:0000313" key="2">
    <source>
        <dbReference type="Proteomes" id="UP000307720"/>
    </source>
</evidence>
<name>A0AC61QXG6_9FIRM</name>
<accession>A0AC61QXG6</accession>
<comment type="caution">
    <text evidence="1">The sequence shown here is derived from an EMBL/GenBank/DDBJ whole genome shotgun (WGS) entry which is preliminary data.</text>
</comment>
<keyword evidence="2" id="KW-1185">Reference proteome</keyword>
<proteinExistence type="predicted"/>
<protein>
    <submittedName>
        <fullName evidence="1">Class B sortase</fullName>
        <ecNumber evidence="1">3.4.22.71</ecNumber>
    </submittedName>
</protein>
<reference evidence="1" key="1">
    <citation type="submission" date="2019-04" db="EMBL/GenBank/DDBJ databases">
        <title>Microbes associate with the intestines of laboratory mice.</title>
        <authorList>
            <person name="Navarre W."/>
            <person name="Wong E."/>
            <person name="Huang K."/>
            <person name="Tropini C."/>
            <person name="Ng K."/>
            <person name="Yu B."/>
        </authorList>
    </citation>
    <scope>NUCLEOTIDE SEQUENCE</scope>
    <source>
        <strain evidence="1">NM72_1-8</strain>
    </source>
</reference>